<evidence type="ECO:0000313" key="2">
    <source>
        <dbReference type="EMBL" id="MCY1075965.1"/>
    </source>
</evidence>
<evidence type="ECO:0000313" key="3">
    <source>
        <dbReference type="Proteomes" id="UP001207654"/>
    </source>
</evidence>
<dbReference type="RefSeq" id="WP_267534876.1">
    <property type="nucleotide sequence ID" value="NZ_JAPNKA010000001.1"/>
</dbReference>
<proteinExistence type="predicted"/>
<comment type="caution">
    <text evidence="2">The sequence shown here is derived from an EMBL/GenBank/DDBJ whole genome shotgun (WGS) entry which is preliminary data.</text>
</comment>
<gene>
    <name evidence="2" type="ORF">OV287_15935</name>
</gene>
<dbReference type="Pfam" id="PF05076">
    <property type="entry name" value="SUFU"/>
    <property type="match status" value="1"/>
</dbReference>
<organism evidence="2 3">
    <name type="scientific">Archangium lansingense</name>
    <dbReference type="NCBI Taxonomy" id="2995310"/>
    <lineage>
        <taxon>Bacteria</taxon>
        <taxon>Pseudomonadati</taxon>
        <taxon>Myxococcota</taxon>
        <taxon>Myxococcia</taxon>
        <taxon>Myxococcales</taxon>
        <taxon>Cystobacterineae</taxon>
        <taxon>Archangiaceae</taxon>
        <taxon>Archangium</taxon>
    </lineage>
</organism>
<dbReference type="InterPro" id="IPR020941">
    <property type="entry name" value="SUFU-like_domain"/>
</dbReference>
<dbReference type="Proteomes" id="UP001207654">
    <property type="component" value="Unassembled WGS sequence"/>
</dbReference>
<dbReference type="EMBL" id="JAPNKA010000001">
    <property type="protein sequence ID" value="MCY1075965.1"/>
    <property type="molecule type" value="Genomic_DNA"/>
</dbReference>
<accession>A0ABT4A2U2</accession>
<reference evidence="2 3" key="1">
    <citation type="submission" date="2022-11" db="EMBL/GenBank/DDBJ databases">
        <title>Minimal conservation of predation-associated metabolite biosynthetic gene clusters underscores biosynthetic potential of Myxococcota including descriptions for ten novel species: Archangium lansinium sp. nov., Myxococcus landrumus sp. nov., Nannocystis bai.</title>
        <authorList>
            <person name="Ahearne A."/>
            <person name="Stevens C."/>
            <person name="Phillips K."/>
        </authorList>
    </citation>
    <scope>NUCLEOTIDE SEQUENCE [LARGE SCALE GENOMIC DNA]</scope>
    <source>
        <strain evidence="2 3">MIWBW</strain>
    </source>
</reference>
<keyword evidence="3" id="KW-1185">Reference proteome</keyword>
<feature type="domain" description="Suppressor of fused-like" evidence="1">
    <location>
        <begin position="202"/>
        <end position="348"/>
    </location>
</feature>
<name>A0ABT4A2U2_9BACT</name>
<protein>
    <submittedName>
        <fullName evidence="2">Suppressor of fused domain protein</fullName>
    </submittedName>
</protein>
<evidence type="ECO:0000259" key="1">
    <source>
        <dbReference type="Pfam" id="PF05076"/>
    </source>
</evidence>
<sequence>MTNILVEHVSPDELLVASAEDDGRSIYFYISGAKNRDFGMRSCWVRNLEPAPATLDMEGMKRGVAPMLPARYCKHSQAAPRPVTSQLRVVWFEDCVSAALLEGDEVLAIIPTWSGERGFSGYARDCAEENPLCWPLLPSNRLLERVRAAEAYWRSWENDPWSGFRDAGVTLVERQLGRVSNYYAIDGGAWPPRALLKVPTGKATALLTLGMGLRCQPRVDGESEDASQPRRIEFGLAVDEATFASAGERLMRYLSGQSTYPWYFGTYLGEGHTLPCDALPGFEAMLLCGAPAGAPRMEVLHAWGEPVRRLWMMPITEAERELAMAQGSQVLIERLTAAGAGWCHQQRRPVD</sequence>